<accession>A0A919RLM3</accession>
<comment type="caution">
    <text evidence="2">The sequence shown here is derived from an EMBL/GenBank/DDBJ whole genome shotgun (WGS) entry which is preliminary data.</text>
</comment>
<proteinExistence type="predicted"/>
<evidence type="ECO:0000313" key="3">
    <source>
        <dbReference type="Proteomes" id="UP000606172"/>
    </source>
</evidence>
<organism evidence="2 3">
    <name type="scientific">Sinosporangium siamense</name>
    <dbReference type="NCBI Taxonomy" id="1367973"/>
    <lineage>
        <taxon>Bacteria</taxon>
        <taxon>Bacillati</taxon>
        <taxon>Actinomycetota</taxon>
        <taxon>Actinomycetes</taxon>
        <taxon>Streptosporangiales</taxon>
        <taxon>Streptosporangiaceae</taxon>
        <taxon>Sinosporangium</taxon>
    </lineage>
</organism>
<keyword evidence="3" id="KW-1185">Reference proteome</keyword>
<evidence type="ECO:0000256" key="1">
    <source>
        <dbReference type="SAM" id="MobiDB-lite"/>
    </source>
</evidence>
<dbReference type="Proteomes" id="UP000606172">
    <property type="component" value="Unassembled WGS sequence"/>
</dbReference>
<reference evidence="2" key="1">
    <citation type="submission" date="2021-01" db="EMBL/GenBank/DDBJ databases">
        <title>Whole genome shotgun sequence of Sinosporangium siamense NBRC 109515.</title>
        <authorList>
            <person name="Komaki H."/>
            <person name="Tamura T."/>
        </authorList>
    </citation>
    <scope>NUCLEOTIDE SEQUENCE</scope>
    <source>
        <strain evidence="2">NBRC 109515</strain>
    </source>
</reference>
<sequence>MKWIGGTVATPVLVGVLIWALQQPFASPAQPITVPSPSTSTPSQNPTEPPIAIDLVRVERVAEHGSWIFPQPMRLTVDELAQINKFDPYSKEAEQWFRRRGAVDLGAVEIKIVVRGNRDRPVRIIGMAVDKECGPPLQGTYFERPSAWMDDIVRVGFDLDAPGPRARTLDIGDQLGNDFFQEHTISLKPDEGVDEDAVFMVKAMTEKHYCDFSIVFEVLDRGRVIKHTVDDNIKPFKVSALHMRESGDYPGIDFSRYPVLYVSGIAKPVPHKSEGWESADPHEYHEGLGSG</sequence>
<feature type="region of interest" description="Disordered" evidence="1">
    <location>
        <begin position="271"/>
        <end position="291"/>
    </location>
</feature>
<dbReference type="EMBL" id="BOOW01000032">
    <property type="protein sequence ID" value="GII95090.1"/>
    <property type="molecule type" value="Genomic_DNA"/>
</dbReference>
<dbReference type="RefSeq" id="WP_204030160.1">
    <property type="nucleotide sequence ID" value="NZ_BOOW01000032.1"/>
</dbReference>
<protein>
    <submittedName>
        <fullName evidence="2">Uncharacterized protein</fullName>
    </submittedName>
</protein>
<evidence type="ECO:0000313" key="2">
    <source>
        <dbReference type="EMBL" id="GII95090.1"/>
    </source>
</evidence>
<dbReference type="AlphaFoldDB" id="A0A919RLM3"/>
<gene>
    <name evidence="2" type="ORF">Ssi02_53210</name>
</gene>
<name>A0A919RLM3_9ACTN</name>